<sequence length="337" mass="35640">MLTRRSLLASAALTVLLATGAQAQDPLKVVASFSILGDLVHQIGGEHVALTTLVPADGDAHVFQPTPNDAQSVAAAQLVFVNGLDFEGWMDRLIEASGYKGPVVVASQGVDPIPFEGDEEEEGHGHAHGEHAEEGHGHAHGEHAEEGHGHAHEDHADEGHDHHGVDPHAWQSVPNAEIYVKNIAAALEQADPANAAAYKANAEAYEAKLKALDAEIRSAVAAFPEDHRTVVTSHDAFGYFAKTYGLNFVAPEGISTESEASAQDVAKLIDQIRAEHIPAVFMENVTDPRLLEQIASETGAKIGGTVYSDALSGPEGPAATYIDMMKNNIAMFSAALK</sequence>
<comment type="similarity">
    <text evidence="2 6">Belongs to the bacterial solute-binding protein 9 family.</text>
</comment>
<feature type="signal peptide" evidence="9">
    <location>
        <begin position="1"/>
        <end position="23"/>
    </location>
</feature>
<feature type="compositionally biased region" description="Basic and acidic residues" evidence="8">
    <location>
        <begin position="123"/>
        <end position="166"/>
    </location>
</feature>
<dbReference type="AlphaFoldDB" id="A0A443JJ52"/>
<dbReference type="PRINTS" id="PR00691">
    <property type="entry name" value="ADHESINB"/>
</dbReference>
<keyword evidence="7" id="KW-0175">Coiled coil</keyword>
<evidence type="ECO:0000256" key="4">
    <source>
        <dbReference type="ARBA" id="ARBA00022723"/>
    </source>
</evidence>
<dbReference type="Gene3D" id="3.40.50.1980">
    <property type="entry name" value="Nitrogenase molybdenum iron protein domain"/>
    <property type="match status" value="3"/>
</dbReference>
<dbReference type="EMBL" id="SAUZ01000012">
    <property type="protein sequence ID" value="RWR20513.1"/>
    <property type="molecule type" value="Genomic_DNA"/>
</dbReference>
<comment type="caution">
    <text evidence="10">The sequence shown here is derived from an EMBL/GenBank/DDBJ whole genome shotgun (WGS) entry which is preliminary data.</text>
</comment>
<feature type="coiled-coil region" evidence="7">
    <location>
        <begin position="195"/>
        <end position="222"/>
    </location>
</feature>
<evidence type="ECO:0000256" key="9">
    <source>
        <dbReference type="SAM" id="SignalP"/>
    </source>
</evidence>
<dbReference type="InterPro" id="IPR006129">
    <property type="entry name" value="AdhesinB"/>
</dbReference>
<reference evidence="10 11" key="1">
    <citation type="submission" date="2019-01" db="EMBL/GenBank/DDBJ databases">
        <title>Sinorhodobacter populi sp. nov. isolated from the symptomatic bark tissue of Populus euramericana canker.</title>
        <authorList>
            <person name="Xu G."/>
        </authorList>
    </citation>
    <scope>NUCLEOTIDE SEQUENCE [LARGE SCALE GENOMIC DNA]</scope>
    <source>
        <strain evidence="10 11">SK2B-1</strain>
    </source>
</reference>
<dbReference type="PROSITE" id="PS51318">
    <property type="entry name" value="TAT"/>
    <property type="match status" value="1"/>
</dbReference>
<evidence type="ECO:0000313" key="11">
    <source>
        <dbReference type="Proteomes" id="UP000284476"/>
    </source>
</evidence>
<dbReference type="GO" id="GO:0030001">
    <property type="term" value="P:metal ion transport"/>
    <property type="evidence" value="ECO:0007669"/>
    <property type="project" value="InterPro"/>
</dbReference>
<dbReference type="Proteomes" id="UP000284476">
    <property type="component" value="Unassembled WGS sequence"/>
</dbReference>
<gene>
    <name evidence="10" type="ORF">D2T30_11590</name>
</gene>
<evidence type="ECO:0000256" key="7">
    <source>
        <dbReference type="SAM" id="Coils"/>
    </source>
</evidence>
<dbReference type="PANTHER" id="PTHR42953">
    <property type="entry name" value="HIGH-AFFINITY ZINC UPTAKE SYSTEM PROTEIN ZNUA-RELATED"/>
    <property type="match status" value="1"/>
</dbReference>
<dbReference type="GO" id="GO:0030313">
    <property type="term" value="C:cell envelope"/>
    <property type="evidence" value="ECO:0007669"/>
    <property type="project" value="UniProtKB-SubCell"/>
</dbReference>
<comment type="subcellular location">
    <subcellularLocation>
        <location evidence="1">Cell envelope</location>
    </subcellularLocation>
</comment>
<evidence type="ECO:0000256" key="3">
    <source>
        <dbReference type="ARBA" id="ARBA00022448"/>
    </source>
</evidence>
<evidence type="ECO:0000256" key="6">
    <source>
        <dbReference type="RuleBase" id="RU003512"/>
    </source>
</evidence>
<name>A0A443JJ52_9RHOB</name>
<dbReference type="InterPro" id="IPR006128">
    <property type="entry name" value="Lipoprotein_PsaA-like"/>
</dbReference>
<evidence type="ECO:0000256" key="2">
    <source>
        <dbReference type="ARBA" id="ARBA00011028"/>
    </source>
</evidence>
<feature type="region of interest" description="Disordered" evidence="8">
    <location>
        <begin position="111"/>
        <end position="169"/>
    </location>
</feature>
<evidence type="ECO:0000256" key="5">
    <source>
        <dbReference type="ARBA" id="ARBA00022729"/>
    </source>
</evidence>
<dbReference type="InterPro" id="IPR006311">
    <property type="entry name" value="TAT_signal"/>
</dbReference>
<dbReference type="CDD" id="cd01137">
    <property type="entry name" value="PsaA"/>
    <property type="match status" value="1"/>
</dbReference>
<protein>
    <submittedName>
        <fullName evidence="10">Metal ABC transporter substrate-binding protein</fullName>
    </submittedName>
</protein>
<dbReference type="GO" id="GO:0046872">
    <property type="term" value="F:metal ion binding"/>
    <property type="evidence" value="ECO:0007669"/>
    <property type="project" value="UniProtKB-KW"/>
</dbReference>
<evidence type="ECO:0000313" key="10">
    <source>
        <dbReference type="EMBL" id="RWR20513.1"/>
    </source>
</evidence>
<dbReference type="PRINTS" id="PR00690">
    <property type="entry name" value="ADHESNFAMILY"/>
</dbReference>
<keyword evidence="4" id="KW-0479">Metal-binding</keyword>
<keyword evidence="3 6" id="KW-0813">Transport</keyword>
<dbReference type="PANTHER" id="PTHR42953:SF1">
    <property type="entry name" value="METAL-BINDING PROTEIN HI_0362-RELATED"/>
    <property type="match status" value="1"/>
</dbReference>
<dbReference type="RefSeq" id="WP_128208988.1">
    <property type="nucleotide sequence ID" value="NZ_JBHRSO010000019.1"/>
</dbReference>
<dbReference type="Pfam" id="PF01297">
    <property type="entry name" value="ZnuA"/>
    <property type="match status" value="1"/>
</dbReference>
<proteinExistence type="inferred from homology"/>
<feature type="chain" id="PRO_5019466809" evidence="9">
    <location>
        <begin position="24"/>
        <end position="337"/>
    </location>
</feature>
<organism evidence="10 11">
    <name type="scientific">Paenirhodobacter populi</name>
    <dbReference type="NCBI Taxonomy" id="2306993"/>
    <lineage>
        <taxon>Bacteria</taxon>
        <taxon>Pseudomonadati</taxon>
        <taxon>Pseudomonadota</taxon>
        <taxon>Alphaproteobacteria</taxon>
        <taxon>Rhodobacterales</taxon>
        <taxon>Rhodobacter group</taxon>
        <taxon>Paenirhodobacter</taxon>
    </lineage>
</organism>
<dbReference type="InterPro" id="IPR006127">
    <property type="entry name" value="ZnuA-like"/>
</dbReference>
<reference evidence="10 11" key="2">
    <citation type="submission" date="2019-01" db="EMBL/GenBank/DDBJ databases">
        <authorList>
            <person name="Li Y."/>
        </authorList>
    </citation>
    <scope>NUCLEOTIDE SEQUENCE [LARGE SCALE GENOMIC DNA]</scope>
    <source>
        <strain evidence="10 11">SK2B-1</strain>
    </source>
</reference>
<dbReference type="SUPFAM" id="SSF53807">
    <property type="entry name" value="Helical backbone' metal receptor"/>
    <property type="match status" value="1"/>
</dbReference>
<keyword evidence="5 9" id="KW-0732">Signal</keyword>
<dbReference type="InterPro" id="IPR050492">
    <property type="entry name" value="Bact_metal-bind_prot9"/>
</dbReference>
<evidence type="ECO:0000256" key="8">
    <source>
        <dbReference type="SAM" id="MobiDB-lite"/>
    </source>
</evidence>
<evidence type="ECO:0000256" key="1">
    <source>
        <dbReference type="ARBA" id="ARBA00004196"/>
    </source>
</evidence>
<accession>A0A443JJ52</accession>
<dbReference type="GO" id="GO:0007155">
    <property type="term" value="P:cell adhesion"/>
    <property type="evidence" value="ECO:0007669"/>
    <property type="project" value="InterPro"/>
</dbReference>